<accession>A0A4S1DTI6</accession>
<dbReference type="OrthoDB" id="980779at2"/>
<dbReference type="Proteomes" id="UP000307602">
    <property type="component" value="Unassembled WGS sequence"/>
</dbReference>
<reference evidence="1 2" key="1">
    <citation type="submission" date="2019-04" db="EMBL/GenBank/DDBJ databases">
        <authorList>
            <person name="Liu A."/>
        </authorList>
    </citation>
    <scope>NUCLEOTIDE SEQUENCE [LARGE SCALE GENOMIC DNA]</scope>
    <source>
        <strain evidence="1 2">RZ03</strain>
    </source>
</reference>
<dbReference type="AlphaFoldDB" id="A0A4S1DTI6"/>
<name>A0A4S1DTI6_9FLAO</name>
<organism evidence="1 2">
    <name type="scientific">Flavivirga rizhaonensis</name>
    <dbReference type="NCBI Taxonomy" id="2559571"/>
    <lineage>
        <taxon>Bacteria</taxon>
        <taxon>Pseudomonadati</taxon>
        <taxon>Bacteroidota</taxon>
        <taxon>Flavobacteriia</taxon>
        <taxon>Flavobacteriales</taxon>
        <taxon>Flavobacteriaceae</taxon>
        <taxon>Flavivirga</taxon>
    </lineage>
</organism>
<sequence>MINRYTYEDPIFKASTKNQNLRIESSNKILNIFRLISGTINCTDTYENKVYKFRENYSNFPFTTNEKINQSVVLNNFPDEVKLKDLNEYFKRSRFNSKFYGSIEPEIIKCLIAVKKNNHLEAFFYLYGILEGISYSIPLIYVSKNNNYDKTYKQLQSFFNNEQDGELAFFKRFITETFKKEDFFKSTIDIDFNTIDRTELREAYYKIYLDKVSNKPMNGKDLKGQTLNQEIKLSFIGFYDFIIIIRNRFFHLTKGTWQNNLSSTEILFPDYFFKPIVSHGLNWVSLIIFEIIKVDFEKGKN</sequence>
<protein>
    <submittedName>
        <fullName evidence="1">Uncharacterized protein</fullName>
    </submittedName>
</protein>
<keyword evidence="2" id="KW-1185">Reference proteome</keyword>
<gene>
    <name evidence="1" type="ORF">EM932_18480</name>
</gene>
<evidence type="ECO:0000313" key="2">
    <source>
        <dbReference type="Proteomes" id="UP000307602"/>
    </source>
</evidence>
<proteinExistence type="predicted"/>
<dbReference type="RefSeq" id="WP_135878690.1">
    <property type="nucleotide sequence ID" value="NZ_SRSO01000036.1"/>
</dbReference>
<comment type="caution">
    <text evidence="1">The sequence shown here is derived from an EMBL/GenBank/DDBJ whole genome shotgun (WGS) entry which is preliminary data.</text>
</comment>
<evidence type="ECO:0000313" key="1">
    <source>
        <dbReference type="EMBL" id="TGV00682.1"/>
    </source>
</evidence>
<dbReference type="EMBL" id="SRSO01000036">
    <property type="protein sequence ID" value="TGV00682.1"/>
    <property type="molecule type" value="Genomic_DNA"/>
</dbReference>